<dbReference type="Gene3D" id="3.40.50.2300">
    <property type="match status" value="1"/>
</dbReference>
<evidence type="ECO:0000313" key="3">
    <source>
        <dbReference type="Proteomes" id="UP001301216"/>
    </source>
</evidence>
<dbReference type="RefSeq" id="WP_265986345.1">
    <property type="nucleotide sequence ID" value="NZ_JAPHAV010000013.1"/>
</dbReference>
<dbReference type="PIRSF" id="PIRSF036382">
    <property type="entry name" value="RR_antiterm"/>
    <property type="match status" value="1"/>
</dbReference>
<keyword evidence="3" id="KW-1185">Reference proteome</keyword>
<organism evidence="2 3">
    <name type="scientific">Ochrobactrum chromiisoli</name>
    <dbReference type="NCBI Taxonomy" id="2993941"/>
    <lineage>
        <taxon>Bacteria</taxon>
        <taxon>Pseudomonadati</taxon>
        <taxon>Pseudomonadota</taxon>
        <taxon>Alphaproteobacteria</taxon>
        <taxon>Hyphomicrobiales</taxon>
        <taxon>Brucellaceae</taxon>
        <taxon>Brucella/Ochrobactrum group</taxon>
        <taxon>Ochrobactrum</taxon>
    </lineage>
</organism>
<name>A0ABT3QST2_9HYPH</name>
<dbReference type="InterPro" id="IPR049021">
    <property type="entry name" value="AmiR_N"/>
</dbReference>
<dbReference type="InterPro" id="IPR005561">
    <property type="entry name" value="ANTAR"/>
</dbReference>
<sequence>MSERLPLENGSLLRQLRRIRILVIHPDDQEREMFLAHLKRVGCQVESVWPAPESLPDYVDVVFFVINRIHNEKSLTWMATSESIARIAIISFETPEILAELQRMNVHGVISKPIRIFGILAALTTAIGLANHENRLKQRIKSLDETLKARRKIEKAVAVLSQTRNISEEEAYKRLRDKAMQTNVSIATIADAIIATDGI</sequence>
<feature type="domain" description="ANTAR" evidence="1">
    <location>
        <begin position="133"/>
        <end position="194"/>
    </location>
</feature>
<accession>A0ABT3QST2</accession>
<dbReference type="Pfam" id="PF03861">
    <property type="entry name" value="ANTAR"/>
    <property type="match status" value="1"/>
</dbReference>
<dbReference type="PROSITE" id="PS50921">
    <property type="entry name" value="ANTAR"/>
    <property type="match status" value="1"/>
</dbReference>
<dbReference type="EMBL" id="JAPHAV010000013">
    <property type="protein sequence ID" value="MCX2698679.1"/>
    <property type="molecule type" value="Genomic_DNA"/>
</dbReference>
<dbReference type="SUPFAM" id="SSF52172">
    <property type="entry name" value="CheY-like"/>
    <property type="match status" value="1"/>
</dbReference>
<proteinExistence type="predicted"/>
<dbReference type="InterPro" id="IPR008327">
    <property type="entry name" value="Sig_transdc_resp-reg_antiterm"/>
</dbReference>
<comment type="caution">
    <text evidence="2">The sequence shown here is derived from an EMBL/GenBank/DDBJ whole genome shotgun (WGS) entry which is preliminary data.</text>
</comment>
<dbReference type="Proteomes" id="UP001301216">
    <property type="component" value="Unassembled WGS sequence"/>
</dbReference>
<protein>
    <submittedName>
        <fullName evidence="2">ANTAR domain-containing protein</fullName>
    </submittedName>
</protein>
<gene>
    <name evidence="2" type="ORF">OPR82_18290</name>
</gene>
<dbReference type="InterPro" id="IPR011006">
    <property type="entry name" value="CheY-like_superfamily"/>
</dbReference>
<dbReference type="InterPro" id="IPR036388">
    <property type="entry name" value="WH-like_DNA-bd_sf"/>
</dbReference>
<dbReference type="Pfam" id="PF21332">
    <property type="entry name" value="AmiR_N"/>
    <property type="match status" value="1"/>
</dbReference>
<reference evidence="2 3" key="1">
    <citation type="submission" date="2022-11" db="EMBL/GenBank/DDBJ databases">
        <title>Brucella sp. YY2X, whole genome shotgun sequencing project.</title>
        <authorList>
            <person name="Yang Y."/>
        </authorList>
    </citation>
    <scope>NUCLEOTIDE SEQUENCE [LARGE SCALE GENOMIC DNA]</scope>
    <source>
        <strain evidence="2 3">YY2X</strain>
    </source>
</reference>
<dbReference type="Gene3D" id="1.10.10.10">
    <property type="entry name" value="Winged helix-like DNA-binding domain superfamily/Winged helix DNA-binding domain"/>
    <property type="match status" value="1"/>
</dbReference>
<evidence type="ECO:0000259" key="1">
    <source>
        <dbReference type="PROSITE" id="PS50921"/>
    </source>
</evidence>
<dbReference type="SMART" id="SM01012">
    <property type="entry name" value="ANTAR"/>
    <property type="match status" value="1"/>
</dbReference>
<evidence type="ECO:0000313" key="2">
    <source>
        <dbReference type="EMBL" id="MCX2698679.1"/>
    </source>
</evidence>